<evidence type="ECO:0000313" key="5">
    <source>
        <dbReference type="Proteomes" id="UP000233551"/>
    </source>
</evidence>
<dbReference type="AlphaFoldDB" id="A0A2I0IHX8"/>
<evidence type="ECO:0000256" key="3">
    <source>
        <dbReference type="PROSITE-ProRule" id="PRU00708"/>
    </source>
</evidence>
<gene>
    <name evidence="4" type="ORF">CRG98_035985</name>
</gene>
<proteinExistence type="inferred from homology"/>
<dbReference type="EMBL" id="PGOL01003028">
    <property type="protein sequence ID" value="PKI43609.1"/>
    <property type="molecule type" value="Genomic_DNA"/>
</dbReference>
<feature type="repeat" description="PPR" evidence="3">
    <location>
        <begin position="297"/>
        <end position="331"/>
    </location>
</feature>
<comment type="similarity">
    <text evidence="1">Belongs to the PPR family. P subfamily.</text>
</comment>
<name>A0A2I0IHX8_PUNGR</name>
<feature type="repeat" description="PPR" evidence="3">
    <location>
        <begin position="150"/>
        <end position="184"/>
    </location>
</feature>
<dbReference type="InterPro" id="IPR050872">
    <property type="entry name" value="PPR_P_subfamily"/>
</dbReference>
<feature type="repeat" description="PPR" evidence="3">
    <location>
        <begin position="44"/>
        <end position="78"/>
    </location>
</feature>
<dbReference type="NCBIfam" id="TIGR00756">
    <property type="entry name" value="PPR"/>
    <property type="match status" value="4"/>
</dbReference>
<reference evidence="4 5" key="1">
    <citation type="submission" date="2017-11" db="EMBL/GenBank/DDBJ databases">
        <title>De-novo sequencing of pomegranate (Punica granatum L.) genome.</title>
        <authorList>
            <person name="Akparov Z."/>
            <person name="Amiraslanov A."/>
            <person name="Hajiyeva S."/>
            <person name="Abbasov M."/>
            <person name="Kaur K."/>
            <person name="Hamwieh A."/>
            <person name="Solovyev V."/>
            <person name="Salamov A."/>
            <person name="Braich B."/>
            <person name="Kosarev P."/>
            <person name="Mahmoud A."/>
            <person name="Hajiyev E."/>
            <person name="Babayeva S."/>
            <person name="Izzatullayeva V."/>
            <person name="Mammadov A."/>
            <person name="Mammadov A."/>
            <person name="Sharifova S."/>
            <person name="Ojaghi J."/>
            <person name="Eynullazada K."/>
            <person name="Bayramov B."/>
            <person name="Abdulazimova A."/>
            <person name="Shahmuradov I."/>
        </authorList>
    </citation>
    <scope>NUCLEOTIDE SEQUENCE [LARGE SCALE GENOMIC DNA]</scope>
    <source>
        <strain evidence="5">cv. AG2017</strain>
        <tissue evidence="4">Leaf</tissue>
    </source>
</reference>
<organism evidence="4 5">
    <name type="scientific">Punica granatum</name>
    <name type="common">Pomegranate</name>
    <dbReference type="NCBI Taxonomy" id="22663"/>
    <lineage>
        <taxon>Eukaryota</taxon>
        <taxon>Viridiplantae</taxon>
        <taxon>Streptophyta</taxon>
        <taxon>Embryophyta</taxon>
        <taxon>Tracheophyta</taxon>
        <taxon>Spermatophyta</taxon>
        <taxon>Magnoliopsida</taxon>
        <taxon>eudicotyledons</taxon>
        <taxon>Gunneridae</taxon>
        <taxon>Pentapetalae</taxon>
        <taxon>rosids</taxon>
        <taxon>malvids</taxon>
        <taxon>Myrtales</taxon>
        <taxon>Lythraceae</taxon>
        <taxon>Punica</taxon>
    </lineage>
</organism>
<evidence type="ECO:0000313" key="4">
    <source>
        <dbReference type="EMBL" id="PKI43609.1"/>
    </source>
</evidence>
<keyword evidence="2" id="KW-0677">Repeat</keyword>
<dbReference type="Pfam" id="PF01535">
    <property type="entry name" value="PPR"/>
    <property type="match status" value="4"/>
</dbReference>
<protein>
    <recommendedName>
        <fullName evidence="6">Pentatricopeptide repeat-containing protein At1g05600</fullName>
    </recommendedName>
</protein>
<evidence type="ECO:0000256" key="1">
    <source>
        <dbReference type="ARBA" id="ARBA00007626"/>
    </source>
</evidence>
<dbReference type="InterPro" id="IPR011990">
    <property type="entry name" value="TPR-like_helical_dom_sf"/>
</dbReference>
<dbReference type="PANTHER" id="PTHR46128">
    <property type="entry name" value="MITOCHONDRIAL GROUP I INTRON SPLICING FACTOR CCM1"/>
    <property type="match status" value="1"/>
</dbReference>
<evidence type="ECO:0008006" key="6">
    <source>
        <dbReference type="Google" id="ProtNLM"/>
    </source>
</evidence>
<dbReference type="PANTHER" id="PTHR46128:SF211">
    <property type="entry name" value="PENTACOTRIPEPTIDE-REPEAT REGION OF PRORP DOMAIN-CONTAINING PROTEIN"/>
    <property type="match status" value="1"/>
</dbReference>
<dbReference type="Proteomes" id="UP000233551">
    <property type="component" value="Unassembled WGS sequence"/>
</dbReference>
<accession>A0A2I0IHX8</accession>
<feature type="repeat" description="PPR" evidence="3">
    <location>
        <begin position="369"/>
        <end position="403"/>
    </location>
</feature>
<dbReference type="Pfam" id="PF13041">
    <property type="entry name" value="PPR_2"/>
    <property type="match status" value="1"/>
</dbReference>
<comment type="caution">
    <text evidence="4">The sequence shown here is derived from an EMBL/GenBank/DDBJ whole genome shotgun (WGS) entry which is preliminary data.</text>
</comment>
<dbReference type="STRING" id="22663.A0A2I0IHX8"/>
<sequence length="469" mass="53467">MPIRWPRLLNPTHLRQIIQCQKNPLTALHIFREAKLKYPNYRHNGPVYGTMISILGNAGRISEMKEVIEEMKADSCECRDLVFSAAIKTYAAHGLLDEAIILFRELPHFNCVNWTESFNTLLQIMIKEYKLETACNLFLESSQGWEVKSRVRSLNLLMDALCEMRRSDLALQIFQEMDYQGCYPNRESYGILMKGLCEDGRLNEATHLLYSMFWRISQKGSGEDIVIYRILLNTLCDNDQVEEAINILRKILKKGLKAPKRSLQSINLKECTRDDSQEVGVVKRLINDCLVNGGIPSSASYSAMAIDLFNENKIVDAEKVVAKMRTKGYKPLSLIYEAKLTALCKEGRNSKLAVVYLEKMSKKFGFNAFKETYDIVLRGLCSEGNFIDASRVLEQMVIKSHKPHADIFGMIVEGLCGVGRQYEAVMWLEEMVSRGNLPEVPVWNSLVSSVCCKISEIELVTLEHYLIDS</sequence>
<dbReference type="InterPro" id="IPR002885">
    <property type="entry name" value="PPR_rpt"/>
</dbReference>
<keyword evidence="5" id="KW-1185">Reference proteome</keyword>
<evidence type="ECO:0000256" key="2">
    <source>
        <dbReference type="ARBA" id="ARBA00022737"/>
    </source>
</evidence>
<dbReference type="Gene3D" id="1.25.40.10">
    <property type="entry name" value="Tetratricopeptide repeat domain"/>
    <property type="match status" value="4"/>
</dbReference>
<feature type="repeat" description="PPR" evidence="3">
    <location>
        <begin position="224"/>
        <end position="258"/>
    </location>
</feature>
<dbReference type="PROSITE" id="PS51375">
    <property type="entry name" value="PPR"/>
    <property type="match status" value="5"/>
</dbReference>